<evidence type="ECO:0000313" key="3">
    <source>
        <dbReference type="Proteomes" id="UP000003299"/>
    </source>
</evidence>
<protein>
    <submittedName>
        <fullName evidence="2">Uncharacterized protein</fullName>
    </submittedName>
</protein>
<dbReference type="Proteomes" id="UP000003299">
    <property type="component" value="Unassembled WGS sequence"/>
</dbReference>
<name>F0BGM2_9XANT</name>
<sequence length="58" mass="6329">MGLPKTLDSKQLSQLQQATRDTPEQDKRIRVGADGLVEVSVPMRSNDVVLVTLVPAAR</sequence>
<dbReference type="EMBL" id="AEQV01000131">
    <property type="protein sequence ID" value="EGD08381.1"/>
    <property type="molecule type" value="Genomic_DNA"/>
</dbReference>
<feature type="region of interest" description="Disordered" evidence="1">
    <location>
        <begin position="1"/>
        <end position="29"/>
    </location>
</feature>
<feature type="compositionally biased region" description="Polar residues" evidence="1">
    <location>
        <begin position="9"/>
        <end position="20"/>
    </location>
</feature>
<dbReference type="eggNOG" id="COG3664">
    <property type="taxonomic scope" value="Bacteria"/>
</dbReference>
<dbReference type="AlphaFoldDB" id="F0BGM2"/>
<reference evidence="2 3" key="1">
    <citation type="journal article" date="2011" name="BMC Genomics">
        <title>Comparative genomics reveals diversity among xanthomonads infecting tomato and pepper.</title>
        <authorList>
            <person name="Potnis N."/>
            <person name="Krasileva K."/>
            <person name="Chow V."/>
            <person name="Almeida N.F."/>
            <person name="Patil P.B."/>
            <person name="Ryan R.P."/>
            <person name="Sharlach M."/>
            <person name="Behlau F."/>
            <person name="Dow J.M."/>
            <person name="Momol M.T."/>
            <person name="White F.F."/>
            <person name="Preston J.F."/>
            <person name="Vinatzer B.A."/>
            <person name="Koebnik R."/>
            <person name="Setubal J.C."/>
            <person name="Norman D.J."/>
            <person name="Staskawicz B.J."/>
            <person name="Jones J.B."/>
        </authorList>
    </citation>
    <scope>NUCLEOTIDE SEQUENCE [LARGE SCALE GENOMIC DNA]</scope>
    <source>
        <strain evidence="2 3">ATCC 35937</strain>
    </source>
</reference>
<gene>
    <name evidence="2" type="ORF">XVE_3398</name>
</gene>
<dbReference type="Gene3D" id="2.60.40.1500">
    <property type="entry name" value="Glycosyl hydrolase domain, family 39"/>
    <property type="match status" value="1"/>
</dbReference>
<proteinExistence type="predicted"/>
<evidence type="ECO:0000256" key="1">
    <source>
        <dbReference type="SAM" id="MobiDB-lite"/>
    </source>
</evidence>
<evidence type="ECO:0000313" key="2">
    <source>
        <dbReference type="EMBL" id="EGD08381.1"/>
    </source>
</evidence>
<comment type="caution">
    <text evidence="2">The sequence shown here is derived from an EMBL/GenBank/DDBJ whole genome shotgun (WGS) entry which is preliminary data.</text>
</comment>
<organism evidence="2 3">
    <name type="scientific">Xanthomonas vesicatoria ATCC 35937</name>
    <dbReference type="NCBI Taxonomy" id="925775"/>
    <lineage>
        <taxon>Bacteria</taxon>
        <taxon>Pseudomonadati</taxon>
        <taxon>Pseudomonadota</taxon>
        <taxon>Gammaproteobacteria</taxon>
        <taxon>Lysobacterales</taxon>
        <taxon>Lysobacteraceae</taxon>
        <taxon>Xanthomonas</taxon>
    </lineage>
</organism>
<dbReference type="SUPFAM" id="SSF51011">
    <property type="entry name" value="Glycosyl hydrolase domain"/>
    <property type="match status" value="1"/>
</dbReference>
<accession>F0BGM2</accession>